<protein>
    <submittedName>
        <fullName evidence="2">Uncharacterized protein</fullName>
    </submittedName>
</protein>
<dbReference type="EMBL" id="CBTK010000041">
    <property type="protein sequence ID" value="CDH43823.1"/>
    <property type="molecule type" value="Genomic_DNA"/>
</dbReference>
<evidence type="ECO:0000313" key="3">
    <source>
        <dbReference type="Proteomes" id="UP000019184"/>
    </source>
</evidence>
<feature type="region of interest" description="Disordered" evidence="1">
    <location>
        <begin position="37"/>
        <end position="74"/>
    </location>
</feature>
<dbReference type="Proteomes" id="UP000019184">
    <property type="component" value="Unassembled WGS sequence"/>
</dbReference>
<feature type="compositionally biased region" description="Basic and acidic residues" evidence="1">
    <location>
        <begin position="42"/>
        <end position="56"/>
    </location>
</feature>
<name>A0A7U7G8I2_9GAMM</name>
<organism evidence="2 3">
    <name type="scientific">Candidatus Contendobacter odensis Run_B_J11</name>
    <dbReference type="NCBI Taxonomy" id="1400861"/>
    <lineage>
        <taxon>Bacteria</taxon>
        <taxon>Pseudomonadati</taxon>
        <taxon>Pseudomonadota</taxon>
        <taxon>Gammaproteobacteria</taxon>
        <taxon>Candidatus Competibacteraceae</taxon>
        <taxon>Candidatus Contendibacter</taxon>
    </lineage>
</organism>
<dbReference type="AlphaFoldDB" id="A0A7U7G8I2"/>
<keyword evidence="3" id="KW-1185">Reference proteome</keyword>
<evidence type="ECO:0000256" key="1">
    <source>
        <dbReference type="SAM" id="MobiDB-lite"/>
    </source>
</evidence>
<accession>A0A7U7G8I2</accession>
<gene>
    <name evidence="2" type="ORF">BN874_1350021</name>
</gene>
<sequence>MCASTVESSSFDDYERMNDPHFFPIKDRGVAFQAVQVGPEQRSNHDVQRRRMDRQTKALMKPVLATKEPSIEEK</sequence>
<comment type="caution">
    <text evidence="2">The sequence shown here is derived from an EMBL/GenBank/DDBJ whole genome shotgun (WGS) entry which is preliminary data.</text>
</comment>
<proteinExistence type="predicted"/>
<reference evidence="2 3" key="1">
    <citation type="journal article" date="2014" name="ISME J.">
        <title>Candidatus Competibacter-lineage genomes retrieved from metagenomes reveal functional metabolic diversity.</title>
        <authorList>
            <person name="McIlroy S.J."/>
            <person name="Albertsen M."/>
            <person name="Andresen E.K."/>
            <person name="Saunders A.M."/>
            <person name="Kristiansen R."/>
            <person name="Stokholm-Bjerregaard M."/>
            <person name="Nielsen K.L."/>
            <person name="Nielsen P.H."/>
        </authorList>
    </citation>
    <scope>NUCLEOTIDE SEQUENCE [LARGE SCALE GENOMIC DNA]</scope>
    <source>
        <strain evidence="2 3">Run_B_J11</strain>
    </source>
</reference>
<evidence type="ECO:0000313" key="2">
    <source>
        <dbReference type="EMBL" id="CDH43823.1"/>
    </source>
</evidence>